<dbReference type="Proteomes" id="UP000736373">
    <property type="component" value="Unassembled WGS sequence"/>
</dbReference>
<evidence type="ECO:0000313" key="3">
    <source>
        <dbReference type="EMBL" id="MBC8752191.1"/>
    </source>
</evidence>
<dbReference type="EMBL" id="VZQQ01000085">
    <property type="protein sequence ID" value="MBC8752191.1"/>
    <property type="molecule type" value="Genomic_DNA"/>
</dbReference>
<dbReference type="InterPro" id="IPR011010">
    <property type="entry name" value="DNA_brk_join_enz"/>
</dbReference>
<evidence type="ECO:0000313" key="4">
    <source>
        <dbReference type="Proteomes" id="UP000736373"/>
    </source>
</evidence>
<dbReference type="InterPro" id="IPR013762">
    <property type="entry name" value="Integrase-like_cat_sf"/>
</dbReference>
<evidence type="ECO:0000256" key="1">
    <source>
        <dbReference type="ARBA" id="ARBA00023172"/>
    </source>
</evidence>
<gene>
    <name evidence="3" type="ORF">F6X42_38900</name>
</gene>
<keyword evidence="4" id="KW-1185">Reference proteome</keyword>
<organism evidence="3 4">
    <name type="scientific">Paraburkholderia podalyriae</name>
    <dbReference type="NCBI Taxonomy" id="1938811"/>
    <lineage>
        <taxon>Bacteria</taxon>
        <taxon>Pseudomonadati</taxon>
        <taxon>Pseudomonadota</taxon>
        <taxon>Betaproteobacteria</taxon>
        <taxon>Burkholderiales</taxon>
        <taxon>Burkholderiaceae</taxon>
        <taxon>Paraburkholderia</taxon>
    </lineage>
</organism>
<feature type="region of interest" description="Disordered" evidence="2">
    <location>
        <begin position="1"/>
        <end position="22"/>
    </location>
</feature>
<dbReference type="Gene3D" id="1.10.443.10">
    <property type="entry name" value="Intergrase catalytic core"/>
    <property type="match status" value="1"/>
</dbReference>
<evidence type="ECO:0008006" key="5">
    <source>
        <dbReference type="Google" id="ProtNLM"/>
    </source>
</evidence>
<dbReference type="RefSeq" id="WP_187639059.1">
    <property type="nucleotide sequence ID" value="NZ_VZQQ01000085.1"/>
</dbReference>
<protein>
    <recommendedName>
        <fullName evidence="5">Integrase</fullName>
    </recommendedName>
</protein>
<dbReference type="SUPFAM" id="SSF56349">
    <property type="entry name" value="DNA breaking-rejoining enzymes"/>
    <property type="match status" value="1"/>
</dbReference>
<keyword evidence="1" id="KW-0233">DNA recombination</keyword>
<comment type="caution">
    <text evidence="3">The sequence shown here is derived from an EMBL/GenBank/DDBJ whole genome shotgun (WGS) entry which is preliminary data.</text>
</comment>
<name>A0ABR7Q0W1_9BURK</name>
<evidence type="ECO:0000256" key="2">
    <source>
        <dbReference type="SAM" id="MobiDB-lite"/>
    </source>
</evidence>
<reference evidence="3 4" key="1">
    <citation type="submission" date="2019-09" db="EMBL/GenBank/DDBJ databases">
        <title>Paraburkholderia podalyriae sp. nov., A South African Podalyria-associated rhizobium.</title>
        <authorList>
            <person name="Mavima L."/>
            <person name="Beukes C.W."/>
            <person name="Palmer M."/>
            <person name="De Meyer S.E."/>
            <person name="James E.K."/>
            <person name="Maluk M."/>
            <person name="Avontuur J.R."/>
            <person name="Chan W.Y."/>
            <person name="Venter S.N."/>
            <person name="Steenkamp E.T."/>
        </authorList>
    </citation>
    <scope>NUCLEOTIDE SEQUENCE [LARGE SCALE GENOMIC DNA]</scope>
    <source>
        <strain evidence="3 4">WC7.3b</strain>
    </source>
</reference>
<accession>A0ABR7Q0W1</accession>
<sequence length="181" mass="20867">MSRHWEQHRLRDANEKSRDPLDPIRPLLDLAEPFEPVLRAIKDLDAAAAAAPIGSLDEALRKRDALLLAMLMSNPLRRRNYTQMTWCEDNTGALYRRQDGQWRVRFGASDFKNEKKSNKSPYDAPLPRALAERIDAYIDEYRPRLIRNSPSSTVVFPNRVGGVWKALRSLNKMSKGAVYFR</sequence>
<proteinExistence type="predicted"/>